<dbReference type="InterPro" id="IPR052954">
    <property type="entry name" value="GPCR-Ligand_Int"/>
</dbReference>
<evidence type="ECO:0000256" key="6">
    <source>
        <dbReference type="SAM" id="Phobius"/>
    </source>
</evidence>
<proteinExistence type="inferred from homology"/>
<comment type="similarity">
    <text evidence="2">Belongs to the G-protein coupled receptor 1 family.</text>
</comment>
<comment type="caution">
    <text evidence="8">The sequence shown here is derived from an EMBL/GenBank/DDBJ whole genome shotgun (WGS) entry which is preliminary data.</text>
</comment>
<dbReference type="Gene3D" id="1.20.1070.10">
    <property type="entry name" value="Rhodopsin 7-helix transmembrane proteins"/>
    <property type="match status" value="1"/>
</dbReference>
<feature type="transmembrane region" description="Helical" evidence="6">
    <location>
        <begin position="337"/>
        <end position="358"/>
    </location>
</feature>
<keyword evidence="9" id="KW-1185">Reference proteome</keyword>
<dbReference type="InterPro" id="IPR017452">
    <property type="entry name" value="GPCR_Rhodpsn_7TM"/>
</dbReference>
<feature type="transmembrane region" description="Helical" evidence="6">
    <location>
        <begin position="250"/>
        <end position="277"/>
    </location>
</feature>
<evidence type="ECO:0000256" key="4">
    <source>
        <dbReference type="ARBA" id="ARBA00022989"/>
    </source>
</evidence>
<evidence type="ECO:0000256" key="5">
    <source>
        <dbReference type="ARBA" id="ARBA00023136"/>
    </source>
</evidence>
<dbReference type="PANTHER" id="PTHR46641">
    <property type="entry name" value="FMRFAMIDE RECEPTOR-RELATED"/>
    <property type="match status" value="1"/>
</dbReference>
<evidence type="ECO:0000256" key="2">
    <source>
        <dbReference type="ARBA" id="ARBA00010663"/>
    </source>
</evidence>
<dbReference type="InterPro" id="IPR000276">
    <property type="entry name" value="GPCR_Rhodpsn"/>
</dbReference>
<feature type="transmembrane region" description="Helical" evidence="6">
    <location>
        <begin position="201"/>
        <end position="219"/>
    </location>
</feature>
<keyword evidence="5 6" id="KW-0472">Membrane</keyword>
<feature type="transmembrane region" description="Helical" evidence="6">
    <location>
        <begin position="305"/>
        <end position="325"/>
    </location>
</feature>
<organism evidence="8 9">
    <name type="scientific">Orchesella dallaii</name>
    <dbReference type="NCBI Taxonomy" id="48710"/>
    <lineage>
        <taxon>Eukaryota</taxon>
        <taxon>Metazoa</taxon>
        <taxon>Ecdysozoa</taxon>
        <taxon>Arthropoda</taxon>
        <taxon>Hexapoda</taxon>
        <taxon>Collembola</taxon>
        <taxon>Entomobryomorpha</taxon>
        <taxon>Entomobryoidea</taxon>
        <taxon>Orchesellidae</taxon>
        <taxon>Orchesellinae</taxon>
        <taxon>Orchesella</taxon>
    </lineage>
</organism>
<accession>A0ABP1Q1C2</accession>
<dbReference type="PROSITE" id="PS50262">
    <property type="entry name" value="G_PROTEIN_RECEP_F1_2"/>
    <property type="match status" value="1"/>
</dbReference>
<reference evidence="8 9" key="1">
    <citation type="submission" date="2024-08" db="EMBL/GenBank/DDBJ databases">
        <authorList>
            <person name="Cucini C."/>
            <person name="Frati F."/>
        </authorList>
    </citation>
    <scope>NUCLEOTIDE SEQUENCE [LARGE SCALE GENOMIC DNA]</scope>
</reference>
<dbReference type="SUPFAM" id="SSF81321">
    <property type="entry name" value="Family A G protein-coupled receptor-like"/>
    <property type="match status" value="1"/>
</dbReference>
<dbReference type="Proteomes" id="UP001642540">
    <property type="component" value="Unassembled WGS sequence"/>
</dbReference>
<evidence type="ECO:0000259" key="7">
    <source>
        <dbReference type="PROSITE" id="PS50262"/>
    </source>
</evidence>
<name>A0ABP1Q1C2_9HEXA</name>
<protein>
    <recommendedName>
        <fullName evidence="7">G-protein coupled receptors family 1 profile domain-containing protein</fullName>
    </recommendedName>
</protein>
<sequence>MINGTHITELLVYYTCLIIDLPEENGKPKLQDCSTTNSTTSSRIICVECNIASKFWDGEAVTDVRGMGHLITFLLWLVIVITGFFGIVTNFLIIIVLKGRNCKGTKFNFLLSVLAVYDLISCLSSILATTSFIACFMGWSTCGSRLSSYFIHISQSAMFFSRTLSIYMTIFITIHCYLGIAYPLRTRKWFSWTKTRMVPHLVLFISILLNGPKALASFVDKRVHHGAEEDIQSLSNIQYVSRWREEWLQLWYKGAFVLLDFLDFTLPLPTFLVFNFLSYRKMKELRKSRKELNSTHEKGVKPIKMFLPVVTFLLFCNAGVILTMLSVYKDGILYREVYIICLFWNVLNTSANFVIYYMRGDSFKRRTWQRLSTIRRL</sequence>
<evidence type="ECO:0000313" key="9">
    <source>
        <dbReference type="Proteomes" id="UP001642540"/>
    </source>
</evidence>
<comment type="subcellular location">
    <subcellularLocation>
        <location evidence="1">Membrane</location>
    </subcellularLocation>
</comment>
<evidence type="ECO:0000313" key="8">
    <source>
        <dbReference type="EMBL" id="CAL8083890.1"/>
    </source>
</evidence>
<dbReference type="PRINTS" id="PR00237">
    <property type="entry name" value="GPCRRHODOPSN"/>
</dbReference>
<dbReference type="EMBL" id="CAXLJM020000017">
    <property type="protein sequence ID" value="CAL8083890.1"/>
    <property type="molecule type" value="Genomic_DNA"/>
</dbReference>
<evidence type="ECO:0000256" key="1">
    <source>
        <dbReference type="ARBA" id="ARBA00004370"/>
    </source>
</evidence>
<feature type="transmembrane region" description="Helical" evidence="6">
    <location>
        <begin position="109"/>
        <end position="139"/>
    </location>
</feature>
<feature type="transmembrane region" description="Helical" evidence="6">
    <location>
        <begin position="73"/>
        <end position="97"/>
    </location>
</feature>
<feature type="domain" description="G-protein coupled receptors family 1 profile" evidence="7">
    <location>
        <begin position="89"/>
        <end position="356"/>
    </location>
</feature>
<gene>
    <name evidence="8" type="ORF">ODALV1_LOCUS5629</name>
</gene>
<dbReference type="Pfam" id="PF00001">
    <property type="entry name" value="7tm_1"/>
    <property type="match status" value="1"/>
</dbReference>
<feature type="transmembrane region" description="Helical" evidence="6">
    <location>
        <begin position="159"/>
        <end position="180"/>
    </location>
</feature>
<dbReference type="PANTHER" id="PTHR46641:SF2">
    <property type="entry name" value="FMRFAMIDE RECEPTOR"/>
    <property type="match status" value="1"/>
</dbReference>
<keyword evidence="4 6" id="KW-1133">Transmembrane helix</keyword>
<keyword evidence="3 6" id="KW-0812">Transmembrane</keyword>
<evidence type="ECO:0000256" key="3">
    <source>
        <dbReference type="ARBA" id="ARBA00022692"/>
    </source>
</evidence>